<gene>
    <name evidence="6" type="ORF">GCM10010517_11180</name>
</gene>
<dbReference type="InterPro" id="IPR025997">
    <property type="entry name" value="SBP_2_dom"/>
</dbReference>
<dbReference type="PANTHER" id="PTHR46847:SF1">
    <property type="entry name" value="D-ALLOSE-BINDING PERIPLASMIC PROTEIN-RELATED"/>
    <property type="match status" value="1"/>
</dbReference>
<dbReference type="Proteomes" id="UP001500831">
    <property type="component" value="Unassembled WGS sequence"/>
</dbReference>
<keyword evidence="7" id="KW-1185">Reference proteome</keyword>
<proteinExistence type="inferred from homology"/>
<dbReference type="PROSITE" id="PS51257">
    <property type="entry name" value="PROKAR_LIPOPROTEIN"/>
    <property type="match status" value="1"/>
</dbReference>
<dbReference type="Pfam" id="PF13407">
    <property type="entry name" value="Peripla_BP_4"/>
    <property type="match status" value="1"/>
</dbReference>
<evidence type="ECO:0000313" key="7">
    <source>
        <dbReference type="Proteomes" id="UP001500831"/>
    </source>
</evidence>
<accession>A0ABP6I7Q4</accession>
<dbReference type="PANTHER" id="PTHR46847">
    <property type="entry name" value="D-ALLOSE-BINDING PERIPLASMIC PROTEIN-RELATED"/>
    <property type="match status" value="1"/>
</dbReference>
<protein>
    <submittedName>
        <fullName evidence="6">D-ribose ABC transporter substrate-binding protein</fullName>
    </submittedName>
</protein>
<dbReference type="CDD" id="cd19967">
    <property type="entry name" value="PBP1_TmRBP-like"/>
    <property type="match status" value="1"/>
</dbReference>
<evidence type="ECO:0000259" key="5">
    <source>
        <dbReference type="Pfam" id="PF13407"/>
    </source>
</evidence>
<comment type="subcellular location">
    <subcellularLocation>
        <location evidence="1">Cell envelope</location>
    </subcellularLocation>
</comment>
<feature type="domain" description="Periplasmic binding protein" evidence="5">
    <location>
        <begin position="49"/>
        <end position="304"/>
    </location>
</feature>
<comment type="caution">
    <text evidence="6">The sequence shown here is derived from an EMBL/GenBank/DDBJ whole genome shotgun (WGS) entry which is preliminary data.</text>
</comment>
<keyword evidence="3 4" id="KW-0732">Signal</keyword>
<dbReference type="SUPFAM" id="SSF53822">
    <property type="entry name" value="Periplasmic binding protein-like I"/>
    <property type="match status" value="1"/>
</dbReference>
<name>A0ABP6I7Q4_9ACTN</name>
<dbReference type="EMBL" id="BAAAVI010000005">
    <property type="protein sequence ID" value="GAA2853340.1"/>
    <property type="molecule type" value="Genomic_DNA"/>
</dbReference>
<evidence type="ECO:0000256" key="2">
    <source>
        <dbReference type="ARBA" id="ARBA00007639"/>
    </source>
</evidence>
<evidence type="ECO:0000313" key="6">
    <source>
        <dbReference type="EMBL" id="GAA2853340.1"/>
    </source>
</evidence>
<evidence type="ECO:0000256" key="1">
    <source>
        <dbReference type="ARBA" id="ARBA00004196"/>
    </source>
</evidence>
<feature type="signal peptide" evidence="4">
    <location>
        <begin position="1"/>
        <end position="19"/>
    </location>
</feature>
<evidence type="ECO:0000256" key="4">
    <source>
        <dbReference type="SAM" id="SignalP"/>
    </source>
</evidence>
<feature type="chain" id="PRO_5046219650" evidence="4">
    <location>
        <begin position="20"/>
        <end position="335"/>
    </location>
</feature>
<evidence type="ECO:0000256" key="3">
    <source>
        <dbReference type="ARBA" id="ARBA00022729"/>
    </source>
</evidence>
<sequence length="335" mass="34190">MFRKIAAIAATGVMALSLASCGSSGSDSASGSAASAAPASGGGSAGGTIAVITVDLANSYWQAEANTAKAEIEKAGYQATVNAHGADPDKQNQLLDTAISNKVKAVILDPAGADESVAAVQKATDAGIPVFLVNAEISQQGIAKSQIISNNAQGATIGAEAWVKAMGGKGKYVELFGNPTDNNAQVRSDGYAAVISAYPDLKKVGQETANWDRAQGKEKMEGLLAAHPDITGVIAGNDEMALGAIEALTDAKMIDKVKVLGFDGNADAVEAVRSGTMVATVLQPIVQGTTNAVTQAVEYLKSGKTGVADEKQSIDCVLITKENADKYTAPFVLEK</sequence>
<reference evidence="7" key="1">
    <citation type="journal article" date="2019" name="Int. J. Syst. Evol. Microbiol.">
        <title>The Global Catalogue of Microorganisms (GCM) 10K type strain sequencing project: providing services to taxonomists for standard genome sequencing and annotation.</title>
        <authorList>
            <consortium name="The Broad Institute Genomics Platform"/>
            <consortium name="The Broad Institute Genome Sequencing Center for Infectious Disease"/>
            <person name="Wu L."/>
            <person name="Ma J."/>
        </authorList>
    </citation>
    <scope>NUCLEOTIDE SEQUENCE [LARGE SCALE GENOMIC DNA]</scope>
    <source>
        <strain evidence="7">JCM 6242</strain>
    </source>
</reference>
<dbReference type="InterPro" id="IPR028082">
    <property type="entry name" value="Peripla_BP_I"/>
</dbReference>
<dbReference type="Gene3D" id="3.40.50.2300">
    <property type="match status" value="2"/>
</dbReference>
<comment type="similarity">
    <text evidence="2">Belongs to the bacterial solute-binding protein 2 family.</text>
</comment>
<organism evidence="6 7">
    <name type="scientific">Streptosporangium fragile</name>
    <dbReference type="NCBI Taxonomy" id="46186"/>
    <lineage>
        <taxon>Bacteria</taxon>
        <taxon>Bacillati</taxon>
        <taxon>Actinomycetota</taxon>
        <taxon>Actinomycetes</taxon>
        <taxon>Streptosporangiales</taxon>
        <taxon>Streptosporangiaceae</taxon>
        <taxon>Streptosporangium</taxon>
    </lineage>
</organism>